<dbReference type="InterPro" id="IPR038293">
    <property type="entry name" value="ATPase_inh_sub_z_sf"/>
</dbReference>
<organism evidence="1 2">
    <name type="scientific">Thalassospira mesophila</name>
    <dbReference type="NCBI Taxonomy" id="1293891"/>
    <lineage>
        <taxon>Bacteria</taxon>
        <taxon>Pseudomonadati</taxon>
        <taxon>Pseudomonadota</taxon>
        <taxon>Alphaproteobacteria</taxon>
        <taxon>Rhodospirillales</taxon>
        <taxon>Thalassospiraceae</taxon>
        <taxon>Thalassospira</taxon>
    </lineage>
</organism>
<keyword evidence="2" id="KW-1185">Reference proteome</keyword>
<comment type="caution">
    <text evidence="1">The sequence shown here is derived from an EMBL/GenBank/DDBJ whole genome shotgun (WGS) entry which is preliminary data.</text>
</comment>
<dbReference type="PIRSF" id="PIRSF031780">
    <property type="entry name" value="UCP031780"/>
    <property type="match status" value="1"/>
</dbReference>
<dbReference type="Pfam" id="PF07345">
    <property type="entry name" value="ATPaseInh_sub_z"/>
    <property type="match status" value="1"/>
</dbReference>
<dbReference type="Proteomes" id="UP000193391">
    <property type="component" value="Unassembled WGS sequence"/>
</dbReference>
<gene>
    <name evidence="1" type="ORF">TMES_10695</name>
</gene>
<dbReference type="EMBL" id="JFKA01000004">
    <property type="protein sequence ID" value="OSQ38334.1"/>
    <property type="molecule type" value="Genomic_DNA"/>
</dbReference>
<protein>
    <recommendedName>
        <fullName evidence="3">Aldolase</fullName>
    </recommendedName>
</protein>
<name>A0A1Y2L0I9_9PROT</name>
<dbReference type="STRING" id="1293891.TMES_10695"/>
<sequence>MGRMTDRERGFEAKYSFDLEQNFRVEAHLYKLLAQWAAHEMGMDEAKCAQYADKIVTAVVTNPRDNGVAALVLADFARHNIDITLSQLTARLEELRPQARAEVL</sequence>
<evidence type="ECO:0000313" key="2">
    <source>
        <dbReference type="Proteomes" id="UP000193391"/>
    </source>
</evidence>
<reference evidence="1 2" key="1">
    <citation type="submission" date="2014-03" db="EMBL/GenBank/DDBJ databases">
        <title>The draft genome sequence of Thalassospira mesophila JCM 18969.</title>
        <authorList>
            <person name="Lai Q."/>
            <person name="Shao Z."/>
        </authorList>
    </citation>
    <scope>NUCLEOTIDE SEQUENCE [LARGE SCALE GENOMIC DNA]</scope>
    <source>
        <strain evidence="1 2">JCM 18969</strain>
    </source>
</reference>
<evidence type="ECO:0000313" key="1">
    <source>
        <dbReference type="EMBL" id="OSQ38334.1"/>
    </source>
</evidence>
<dbReference type="RefSeq" id="WP_085582331.1">
    <property type="nucleotide sequence ID" value="NZ_JFKA01000004.1"/>
</dbReference>
<proteinExistence type="predicted"/>
<accession>A0A1Y2L0I9</accession>
<dbReference type="AlphaFoldDB" id="A0A1Y2L0I9"/>
<dbReference type="InterPro" id="IPR009945">
    <property type="entry name" value="ATPase_inh_sub_z"/>
</dbReference>
<evidence type="ECO:0008006" key="3">
    <source>
        <dbReference type="Google" id="ProtNLM"/>
    </source>
</evidence>
<dbReference type="OrthoDB" id="9810387at2"/>
<dbReference type="Gene3D" id="1.10.790.20">
    <property type="entry name" value="Domain of unknown function DUF1476"/>
    <property type="match status" value="1"/>
</dbReference>